<dbReference type="SUPFAM" id="SSF48498">
    <property type="entry name" value="Tetracyclin repressor-like, C-terminal domain"/>
    <property type="match status" value="1"/>
</dbReference>
<comment type="caution">
    <text evidence="2">The sequence shown here is derived from an EMBL/GenBank/DDBJ whole genome shotgun (WGS) entry which is preliminary data.</text>
</comment>
<dbReference type="Pfam" id="PF18598">
    <property type="entry name" value="TetR_C_36"/>
    <property type="match status" value="1"/>
</dbReference>
<evidence type="ECO:0000259" key="1">
    <source>
        <dbReference type="Pfam" id="PF18598"/>
    </source>
</evidence>
<accession>A0ABP9ND32</accession>
<evidence type="ECO:0000313" key="3">
    <source>
        <dbReference type="Proteomes" id="UP001500804"/>
    </source>
</evidence>
<organism evidence="2 3">
    <name type="scientific">Pseudonocardia adelaidensis</name>
    <dbReference type="NCBI Taxonomy" id="648754"/>
    <lineage>
        <taxon>Bacteria</taxon>
        <taxon>Bacillati</taxon>
        <taxon>Actinomycetota</taxon>
        <taxon>Actinomycetes</taxon>
        <taxon>Pseudonocardiales</taxon>
        <taxon>Pseudonocardiaceae</taxon>
        <taxon>Pseudonocardia</taxon>
    </lineage>
</organism>
<name>A0ABP9ND32_9PSEU</name>
<sequence length="194" mass="21555">MRDGDHDERPCAASALQLARRTFMAGERIDVQHLAAALGVDRTTLFRWVGNRDQLLVAVLTSLADPTLRNAAAAATGTGPDRIAQIVRLFSQSLIDAPYYRSFLRRETERALRLITTRASPLQQHVVGAVERLLEQERDRGHLDPAMEPRDLAYLVVRIVESFVYSDLITGEQPDAEKVEIAVAALLRGAGTRR</sequence>
<dbReference type="Proteomes" id="UP001500804">
    <property type="component" value="Unassembled WGS sequence"/>
</dbReference>
<dbReference type="SUPFAM" id="SSF46689">
    <property type="entry name" value="Homeodomain-like"/>
    <property type="match status" value="1"/>
</dbReference>
<proteinExistence type="predicted"/>
<dbReference type="EMBL" id="BAABJO010000004">
    <property type="protein sequence ID" value="GAA5114951.1"/>
    <property type="molecule type" value="Genomic_DNA"/>
</dbReference>
<dbReference type="Gene3D" id="1.10.357.10">
    <property type="entry name" value="Tetracycline Repressor, domain 2"/>
    <property type="match status" value="1"/>
</dbReference>
<feature type="domain" description="QsdR TetR regulatory C-terminal" evidence="1">
    <location>
        <begin position="78"/>
        <end position="188"/>
    </location>
</feature>
<evidence type="ECO:0000313" key="2">
    <source>
        <dbReference type="EMBL" id="GAA5114951.1"/>
    </source>
</evidence>
<dbReference type="InterPro" id="IPR041485">
    <property type="entry name" value="TetR_C_36"/>
</dbReference>
<dbReference type="InterPro" id="IPR036271">
    <property type="entry name" value="Tet_transcr_reg_TetR-rel_C_sf"/>
</dbReference>
<gene>
    <name evidence="2" type="ORF">GCM10023320_12990</name>
</gene>
<dbReference type="RefSeq" id="WP_345603875.1">
    <property type="nucleotide sequence ID" value="NZ_BAABJO010000004.1"/>
</dbReference>
<reference evidence="3" key="1">
    <citation type="journal article" date="2019" name="Int. J. Syst. Evol. Microbiol.">
        <title>The Global Catalogue of Microorganisms (GCM) 10K type strain sequencing project: providing services to taxonomists for standard genome sequencing and annotation.</title>
        <authorList>
            <consortium name="The Broad Institute Genomics Platform"/>
            <consortium name="The Broad Institute Genome Sequencing Center for Infectious Disease"/>
            <person name="Wu L."/>
            <person name="Ma J."/>
        </authorList>
    </citation>
    <scope>NUCLEOTIDE SEQUENCE [LARGE SCALE GENOMIC DNA]</scope>
    <source>
        <strain evidence="3">JCM 18302</strain>
    </source>
</reference>
<protein>
    <submittedName>
        <fullName evidence="2">QsdR family transcriptional regulator</fullName>
    </submittedName>
</protein>
<keyword evidence="3" id="KW-1185">Reference proteome</keyword>
<dbReference type="InterPro" id="IPR009057">
    <property type="entry name" value="Homeodomain-like_sf"/>
</dbReference>